<gene>
    <name evidence="1" type="ORF">BLNAU_14723</name>
</gene>
<organism evidence="1 2">
    <name type="scientific">Blattamonas nauphoetae</name>
    <dbReference type="NCBI Taxonomy" id="2049346"/>
    <lineage>
        <taxon>Eukaryota</taxon>
        <taxon>Metamonada</taxon>
        <taxon>Preaxostyla</taxon>
        <taxon>Oxymonadida</taxon>
        <taxon>Blattamonas</taxon>
    </lineage>
</organism>
<sequence>MVFDAPACKWTDKGCKTLIYALPFLHKSATSVYSLSLSAAESVEGVVFTINDGSRLTVEWIKFSLPPLHLNSVSFSPSLTTSTATLSAPLVHFAPTPSDGNLLGSGSCDIPDCSLSNLSFVGTTMFEIETSGRVRFLLESTSLVTTDLEEGKFVSVKGQFFKQQIQPSLWHPNPTPADIAYFVGEDISMDVGDKWKNNSLVYWLISPSLEIRIGTGENAVDHPNCGSSTFQCTTLDSAFRSAELNEISTLTVLTSISFSSTLLAASPSSAEMREVVFDESGSVEVCNKPRFL</sequence>
<reference evidence="1 2" key="1">
    <citation type="journal article" date="2022" name="bioRxiv">
        <title>Genomics of Preaxostyla Flagellates Illuminates Evolutionary Transitions and the Path Towards Mitochondrial Loss.</title>
        <authorList>
            <person name="Novak L.V.F."/>
            <person name="Treitli S.C."/>
            <person name="Pyrih J."/>
            <person name="Halakuc P."/>
            <person name="Pipaliya S.V."/>
            <person name="Vacek V."/>
            <person name="Brzon O."/>
            <person name="Soukal P."/>
            <person name="Eme L."/>
            <person name="Dacks J.B."/>
            <person name="Karnkowska A."/>
            <person name="Elias M."/>
            <person name="Hampl V."/>
        </authorList>
    </citation>
    <scope>NUCLEOTIDE SEQUENCE [LARGE SCALE GENOMIC DNA]</scope>
    <source>
        <strain evidence="1">NAU3</strain>
        <tissue evidence="1">Gut</tissue>
    </source>
</reference>
<evidence type="ECO:0000313" key="2">
    <source>
        <dbReference type="Proteomes" id="UP001281761"/>
    </source>
</evidence>
<evidence type="ECO:0000313" key="1">
    <source>
        <dbReference type="EMBL" id="KAK2950312.1"/>
    </source>
</evidence>
<dbReference type="EMBL" id="JARBJD010000138">
    <property type="protein sequence ID" value="KAK2950312.1"/>
    <property type="molecule type" value="Genomic_DNA"/>
</dbReference>
<keyword evidence="2" id="KW-1185">Reference proteome</keyword>
<proteinExistence type="predicted"/>
<protein>
    <submittedName>
        <fullName evidence="1">Uncharacterized protein</fullName>
    </submittedName>
</protein>
<name>A0ABQ9XG46_9EUKA</name>
<comment type="caution">
    <text evidence="1">The sequence shown here is derived from an EMBL/GenBank/DDBJ whole genome shotgun (WGS) entry which is preliminary data.</text>
</comment>
<dbReference type="Proteomes" id="UP001281761">
    <property type="component" value="Unassembled WGS sequence"/>
</dbReference>
<accession>A0ABQ9XG46</accession>